<feature type="active site" description="Proton acceptor" evidence="2">
    <location>
        <position position="538"/>
    </location>
</feature>
<protein>
    <submittedName>
        <fullName evidence="7">GMC oxidoreductase</fullName>
    </submittedName>
</protein>
<comment type="similarity">
    <text evidence="1 4">Belongs to the GMC oxidoreductase family.</text>
</comment>
<proteinExistence type="inferred from homology"/>
<feature type="domain" description="Glucose-methanol-choline oxidoreductase N-terminal" evidence="5">
    <location>
        <begin position="84"/>
        <end position="107"/>
    </location>
</feature>
<organism evidence="7 8">
    <name type="scientific">Niveomyces insectorum RCEF 264</name>
    <dbReference type="NCBI Taxonomy" id="1081102"/>
    <lineage>
        <taxon>Eukaryota</taxon>
        <taxon>Fungi</taxon>
        <taxon>Dikarya</taxon>
        <taxon>Ascomycota</taxon>
        <taxon>Pezizomycotina</taxon>
        <taxon>Sordariomycetes</taxon>
        <taxon>Hypocreomycetidae</taxon>
        <taxon>Hypocreales</taxon>
        <taxon>Cordycipitaceae</taxon>
        <taxon>Niveomyces</taxon>
    </lineage>
</organism>
<dbReference type="PROSITE" id="PS00624">
    <property type="entry name" value="GMC_OXRED_2"/>
    <property type="match status" value="1"/>
</dbReference>
<dbReference type="SUPFAM" id="SSF51905">
    <property type="entry name" value="FAD/NAD(P)-binding domain"/>
    <property type="match status" value="1"/>
</dbReference>
<dbReference type="PROSITE" id="PS51257">
    <property type="entry name" value="PROKAR_LIPOPROTEIN"/>
    <property type="match status" value="1"/>
</dbReference>
<comment type="cofactor">
    <cofactor evidence="3">
        <name>FAD</name>
        <dbReference type="ChEBI" id="CHEBI:57692"/>
    </cofactor>
</comment>
<evidence type="ECO:0000259" key="5">
    <source>
        <dbReference type="PROSITE" id="PS00623"/>
    </source>
</evidence>
<accession>A0A167SIH1</accession>
<dbReference type="PANTHER" id="PTHR11552">
    <property type="entry name" value="GLUCOSE-METHANOL-CHOLINE GMC OXIDOREDUCTASE"/>
    <property type="match status" value="1"/>
</dbReference>
<dbReference type="InterPro" id="IPR007867">
    <property type="entry name" value="GMC_OxRtase_C"/>
</dbReference>
<feature type="binding site" evidence="3">
    <location>
        <begin position="94"/>
        <end position="97"/>
    </location>
    <ligand>
        <name>FAD</name>
        <dbReference type="ChEBI" id="CHEBI:57692"/>
    </ligand>
</feature>
<reference evidence="7 8" key="1">
    <citation type="journal article" date="2016" name="Genome Biol. Evol.">
        <title>Divergent and convergent evolution of fungal pathogenicity.</title>
        <authorList>
            <person name="Shang Y."/>
            <person name="Xiao G."/>
            <person name="Zheng P."/>
            <person name="Cen K."/>
            <person name="Zhan S."/>
            <person name="Wang C."/>
        </authorList>
    </citation>
    <scope>NUCLEOTIDE SEQUENCE [LARGE SCALE GENOMIC DNA]</scope>
    <source>
        <strain evidence="7 8">RCEF 264</strain>
    </source>
</reference>
<dbReference type="Gene3D" id="3.30.560.10">
    <property type="entry name" value="Glucose Oxidase, domain 3"/>
    <property type="match status" value="1"/>
</dbReference>
<dbReference type="InterPro" id="IPR012132">
    <property type="entry name" value="GMC_OxRdtase"/>
</dbReference>
<feature type="binding site" evidence="3">
    <location>
        <begin position="539"/>
        <end position="540"/>
    </location>
    <ligand>
        <name>FAD</name>
        <dbReference type="ChEBI" id="CHEBI:57692"/>
    </ligand>
</feature>
<sequence length="560" mass="60543">MAREFDFVVVGGGTAGCLLASRLAYNPSRPSVALVEGGPAIDKPAYRNTCERFTTFNDFLELDYGYKTAPQKESLGRRVLQRRGKGLGGSSAVNFQVWSLGARPEFDTWAERVGDKSWAFDNVLQKVKEIETLHVDKIDAKWAEYIRPNPKFHGTSGPVDVSIGPVEPETKFLFGAAEDLGHKRNLDPNGGDIIGFSLAPSTSLNGVRVTSASAFLEKTPVPDNLTLITDAFSVKILVEGGRAVGVVQSDGTQVLAKKEVIISAGAIDSPRLLLLSGIGPREDLEGLGIPVVNELPGVGKSFADHPGTVMSFKMKPGYTKRREMLLKYAEGKAKASQDLKEELYATVPHGFYKSEASYQSPEFQLLPKETQEYLTKPGVPNYEIVGAPALVPDEAYGDSSSGFCSLFAANMNSVSRGTIKLASSDPQDHPIIDPAYLGHPYDVVTLVHAVREAMHMMQTPTMKEFYAGLLVGPASDSDDDIRDYLRRTVAALNHPSSSVKMGRSKDDGSCVDSDLKVHGLKGLRVADLSVTPLLPSGHPQIVAYLIGQIAADKIAKEYSL</sequence>
<dbReference type="InterPro" id="IPR036188">
    <property type="entry name" value="FAD/NAD-bd_sf"/>
</dbReference>
<dbReference type="PROSITE" id="PS00623">
    <property type="entry name" value="GMC_OXRED_1"/>
    <property type="match status" value="1"/>
</dbReference>
<evidence type="ECO:0000256" key="3">
    <source>
        <dbReference type="PIRSR" id="PIRSR000137-2"/>
    </source>
</evidence>
<dbReference type="AlphaFoldDB" id="A0A167SIH1"/>
<dbReference type="STRING" id="1081102.A0A167SIH1"/>
<dbReference type="Pfam" id="PF05199">
    <property type="entry name" value="GMC_oxred_C"/>
    <property type="match status" value="1"/>
</dbReference>
<evidence type="ECO:0000256" key="4">
    <source>
        <dbReference type="RuleBase" id="RU003968"/>
    </source>
</evidence>
<dbReference type="PIRSF" id="PIRSF000137">
    <property type="entry name" value="Alcohol_oxidase"/>
    <property type="match status" value="1"/>
</dbReference>
<dbReference type="GO" id="GO:0016614">
    <property type="term" value="F:oxidoreductase activity, acting on CH-OH group of donors"/>
    <property type="evidence" value="ECO:0007669"/>
    <property type="project" value="InterPro"/>
</dbReference>
<dbReference type="Proteomes" id="UP000076874">
    <property type="component" value="Unassembled WGS sequence"/>
</dbReference>
<dbReference type="InterPro" id="IPR000172">
    <property type="entry name" value="GMC_OxRdtase_N"/>
</dbReference>
<keyword evidence="4" id="KW-0285">Flavoprotein</keyword>
<evidence type="ECO:0000259" key="6">
    <source>
        <dbReference type="PROSITE" id="PS00624"/>
    </source>
</evidence>
<dbReference type="EMBL" id="AZHD01000010">
    <property type="protein sequence ID" value="OAA59655.1"/>
    <property type="molecule type" value="Genomic_DNA"/>
</dbReference>
<evidence type="ECO:0000313" key="8">
    <source>
        <dbReference type="Proteomes" id="UP000076874"/>
    </source>
</evidence>
<dbReference type="Gene3D" id="3.50.50.60">
    <property type="entry name" value="FAD/NAD(P)-binding domain"/>
    <property type="match status" value="1"/>
</dbReference>
<dbReference type="PANTHER" id="PTHR11552:SF134">
    <property type="entry name" value="GLUCOSE-METHANOL-CHOLINE OXIDOREDUCTASE N-TERMINAL DOMAIN-CONTAINING PROTEIN"/>
    <property type="match status" value="1"/>
</dbReference>
<dbReference type="Pfam" id="PF00732">
    <property type="entry name" value="GMC_oxred_N"/>
    <property type="match status" value="1"/>
</dbReference>
<dbReference type="SUPFAM" id="SSF54373">
    <property type="entry name" value="FAD-linked reductases, C-terminal domain"/>
    <property type="match status" value="1"/>
</dbReference>
<evidence type="ECO:0000256" key="2">
    <source>
        <dbReference type="PIRSR" id="PIRSR000137-1"/>
    </source>
</evidence>
<feature type="domain" description="Glucose-methanol-choline oxidoreductase N-terminal" evidence="6">
    <location>
        <begin position="265"/>
        <end position="279"/>
    </location>
</feature>
<gene>
    <name evidence="7" type="ORF">SPI_05853</name>
</gene>
<evidence type="ECO:0000313" key="7">
    <source>
        <dbReference type="EMBL" id="OAA59655.1"/>
    </source>
</evidence>
<keyword evidence="8" id="KW-1185">Reference proteome</keyword>
<name>A0A167SIH1_9HYPO</name>
<keyword evidence="3 4" id="KW-0274">FAD</keyword>
<dbReference type="OrthoDB" id="269227at2759"/>
<dbReference type="GO" id="GO:0050660">
    <property type="term" value="F:flavin adenine dinucleotide binding"/>
    <property type="evidence" value="ECO:0007669"/>
    <property type="project" value="InterPro"/>
</dbReference>
<evidence type="ECO:0000256" key="1">
    <source>
        <dbReference type="ARBA" id="ARBA00010790"/>
    </source>
</evidence>
<comment type="caution">
    <text evidence="7">The sequence shown here is derived from an EMBL/GenBank/DDBJ whole genome shotgun (WGS) entry which is preliminary data.</text>
</comment>
<feature type="active site" description="Proton donor" evidence="2">
    <location>
        <position position="494"/>
    </location>
</feature>